<gene>
    <name evidence="2" type="ORF">D3A95_00855</name>
</gene>
<keyword evidence="1" id="KW-1133">Transmembrane helix</keyword>
<evidence type="ECO:0000256" key="1">
    <source>
        <dbReference type="SAM" id="Phobius"/>
    </source>
</evidence>
<dbReference type="InterPro" id="IPR050083">
    <property type="entry name" value="HtpX_protease"/>
</dbReference>
<keyword evidence="3" id="KW-1185">Reference proteome</keyword>
<dbReference type="PANTHER" id="PTHR43221">
    <property type="entry name" value="PROTEASE HTPX"/>
    <property type="match status" value="1"/>
</dbReference>
<feature type="transmembrane region" description="Helical" evidence="1">
    <location>
        <begin position="666"/>
        <end position="686"/>
    </location>
</feature>
<dbReference type="Gene3D" id="1.25.40.10">
    <property type="entry name" value="Tetratricopeptide repeat domain"/>
    <property type="match status" value="1"/>
</dbReference>
<dbReference type="SUPFAM" id="SSF48452">
    <property type="entry name" value="TPR-like"/>
    <property type="match status" value="1"/>
</dbReference>
<dbReference type="RefSeq" id="WP_181495528.1">
    <property type="nucleotide sequence ID" value="NZ_CP032152.1"/>
</dbReference>
<evidence type="ECO:0000313" key="2">
    <source>
        <dbReference type="EMBL" id="QLL29645.1"/>
    </source>
</evidence>
<keyword evidence="1" id="KW-0472">Membrane</keyword>
<dbReference type="EMBL" id="CP032152">
    <property type="protein sequence ID" value="QLL29645.1"/>
    <property type="molecule type" value="Genomic_DNA"/>
</dbReference>
<sequence length="687" mass="77825">MPDPESDFRLDPRYIAGLAAFNRGDYQLAIAAFKAVIASHGQRREGLKAHLHLIKAYAHTRQWQEAIDLCQLLARSPLLAIQAWAQKHLPELERYLDEEPTSPHLSFVAATGTNAPIQLRGVPRLYLWLSQGATLLLIAWLLQGLLQGVIAGVLSYGNDQLALLRGWEGVMAWFLLGCLGLGLLSGGSWLWSWRLRARYGLRPVSLGELEEYSPATVMLLGRLPWSWWQPRPQIGCLMTAAPIIFSYGRWQRRIIVSEGLLRSLSGEELLALMASEIAQLRLGLNTLVTPLVLLLQLPYDLYCCCSRWGDRLAPPYGNNWRRWISRGTLYLLCAMVGQGSYLLFRGLEMLCFWSNQLRQYYGDRQGAALIGNPNALVMAWFRLMEATATTVRAQGEIGVPLESLRLLLPLNPTQAALWGNQPLDWPTLIRWDTAHPLRYWFRLTSSHRPLGLRLQALMTYARQWRLEPLLSLPSTSSPRCQQAWQQLAPFWGAIAGIIMTIILTGIGQFALRAGTIAFPLWWLADWSTLARGFIPIGLGLGLFLRWNAYYPDRQPQTYTLGQLLRRLLPLDSPVVELKGHLRTVTGLRNGLGQHLWLETDHGLFPLRCHRAWGPIWPILQPACLKTLAGRSLVVRGWFRRGTVPFVEVSEWHAPDLREKQSWAAPYWAIGVATLWVLYGIMTLLGWI</sequence>
<feature type="transmembrane region" description="Helical" evidence="1">
    <location>
        <begin position="170"/>
        <end position="192"/>
    </location>
</feature>
<feature type="transmembrane region" description="Helical" evidence="1">
    <location>
        <begin position="125"/>
        <end position="150"/>
    </location>
</feature>
<organism evidence="2 3">
    <name type="scientific">Thermosynechococcus sichuanensis E542</name>
    <dbReference type="NCBI Taxonomy" id="2016101"/>
    <lineage>
        <taxon>Bacteria</taxon>
        <taxon>Bacillati</taxon>
        <taxon>Cyanobacteriota</taxon>
        <taxon>Cyanophyceae</taxon>
        <taxon>Acaryochloridales</taxon>
        <taxon>Thermosynechococcaceae</taxon>
        <taxon>Thermosynechococcus</taxon>
        <taxon>Thermosynechococcus sichuanensis</taxon>
    </lineage>
</organism>
<feature type="transmembrane region" description="Helical" evidence="1">
    <location>
        <begin position="523"/>
        <end position="544"/>
    </location>
</feature>
<dbReference type="KEGG" id="tsq:D3A95_00855"/>
<protein>
    <submittedName>
        <fullName evidence="2">Uncharacterized protein</fullName>
    </submittedName>
</protein>
<dbReference type="InterPro" id="IPR011990">
    <property type="entry name" value="TPR-like_helical_dom_sf"/>
</dbReference>
<accession>A0A7D6EUE2</accession>
<dbReference type="PANTHER" id="PTHR43221:SF1">
    <property type="entry name" value="PROTEASE HTPX"/>
    <property type="match status" value="1"/>
</dbReference>
<keyword evidence="1" id="KW-0812">Transmembrane</keyword>
<name>A0A7D6EUE2_9CYAN</name>
<proteinExistence type="predicted"/>
<dbReference type="AlphaFoldDB" id="A0A7D6EUE2"/>
<feature type="transmembrane region" description="Helical" evidence="1">
    <location>
        <begin position="487"/>
        <end position="511"/>
    </location>
</feature>
<dbReference type="Proteomes" id="UP000261812">
    <property type="component" value="Chromosome"/>
</dbReference>
<evidence type="ECO:0000313" key="3">
    <source>
        <dbReference type="Proteomes" id="UP000261812"/>
    </source>
</evidence>
<reference evidence="3" key="1">
    <citation type="submission" date="2018-09" db="EMBL/GenBank/DDBJ databases">
        <title>Complete genome sequence of thermophilic cyanobacteria strain Thermosynechococcus elongatus PKUAC-SCTE542.</title>
        <authorList>
            <person name="Liang Y."/>
            <person name="Tang J."/>
            <person name="Daroch M."/>
        </authorList>
    </citation>
    <scope>NUCLEOTIDE SEQUENCE [LARGE SCALE GENOMIC DNA]</scope>
    <source>
        <strain evidence="3">E542</strain>
    </source>
</reference>